<gene>
    <name evidence="1" type="ORF">NM208_g53</name>
</gene>
<proteinExistence type="predicted"/>
<evidence type="ECO:0000313" key="1">
    <source>
        <dbReference type="EMBL" id="KAJ3550300.1"/>
    </source>
</evidence>
<dbReference type="Proteomes" id="UP001148629">
    <property type="component" value="Unassembled WGS sequence"/>
</dbReference>
<organism evidence="1 2">
    <name type="scientific">Fusarium decemcellulare</name>
    <dbReference type="NCBI Taxonomy" id="57161"/>
    <lineage>
        <taxon>Eukaryota</taxon>
        <taxon>Fungi</taxon>
        <taxon>Dikarya</taxon>
        <taxon>Ascomycota</taxon>
        <taxon>Pezizomycotina</taxon>
        <taxon>Sordariomycetes</taxon>
        <taxon>Hypocreomycetidae</taxon>
        <taxon>Hypocreales</taxon>
        <taxon>Nectriaceae</taxon>
        <taxon>Fusarium</taxon>
        <taxon>Fusarium decemcellulare species complex</taxon>
    </lineage>
</organism>
<comment type="caution">
    <text evidence="1">The sequence shown here is derived from an EMBL/GenBank/DDBJ whole genome shotgun (WGS) entry which is preliminary data.</text>
</comment>
<reference evidence="1" key="1">
    <citation type="submission" date="2022-08" db="EMBL/GenBank/DDBJ databases">
        <title>Genome Sequence of Fusarium decemcellulare.</title>
        <authorList>
            <person name="Buettner E."/>
        </authorList>
    </citation>
    <scope>NUCLEOTIDE SEQUENCE</scope>
    <source>
        <strain evidence="1">Babe19</strain>
    </source>
</reference>
<name>A0ACC1T0N1_9HYPO</name>
<keyword evidence="2" id="KW-1185">Reference proteome</keyword>
<accession>A0ACC1T0N1</accession>
<dbReference type="EMBL" id="JANRMS010000003">
    <property type="protein sequence ID" value="KAJ3550300.1"/>
    <property type="molecule type" value="Genomic_DNA"/>
</dbReference>
<protein>
    <submittedName>
        <fullName evidence="1">Uncharacterized protein</fullName>
    </submittedName>
</protein>
<sequence>MDPFAAIGLAGNVIAFVDFGFKVVNAAREFKESASGSTAENEHLKFLTTQIQGLTLALKTDKPASDMTLDEQRLDNLVKECQSLSEDLLKLLHTLQVKSPNKKSKREAIGAVFRNLRKKDEKDDLVTRLERCKQQLQLHLSHMDRYAFSDNPFLGGRKTGSWLTLNHFCSCRLDTQAKLASIIKSGKCHEYEFQQLSQHVETLRNGVQVTSLGPDLLADIRHLLNLTDDAMNKVIQNTILEALKQDKMSDRYDAVEDAYESTFDWLFDDQCQPDDKPLSSRHVVNQRQKVRETFVDWLSLGNGIFHISGKPGAGKSTLMKYICESDRTFELLNDWAGKKRLVFAKFFFWRYGTEVQKSWNGLLRSLLFSIVFECPHLIESTFPKQWQSVKDSKPCHLSATDIQHTFTNLMKRNDVFDEHKFAFLIDGLDEFVGRDDKLIASLFSWVYSWPVDIKICVSSRELPIFQQRFQECPKLRVHELTEPDMQILVDDSLQKNPDVEAMAKSAILQISHLGDVLVKKAEGVFLWLTLALKTLEQGILFEDSIHDLSEKIDSLPKEVEELFGAIFETIKTDVHPLDRERALRTLGFITASSDPSFSVSQLEASFLDDYGNDKSFADSMNVTVDVEERHNRLRRCRKQIDGRCRGLLSIVERPAWKKSRFGVEYGEIKLTHRSLVEYFGRPDVMAFLEPYSQPIDIANFKCQTALAELKCAVGYFLEYKFDLRGEAREQNELFQPHDESEDEPMTITERHYEPIFKYEGMVDDLCHALYLIGPLDSSLIMRMLQPLNLFAEKHLDPPSFEPAKFSLHYDNYQDIILSRETTWKTVESWASFYCPLRAASLGMYDLSKALGHDQRFLERHLAQDSSTLRYLVQYHIDMVVCARPGQTREILRAMLGCLELGASPQDPAYQGPDLPTANLWQLAVWSFFINQCILLPEPFLLALVIYGADTFVWLEFDASQESTLDGDGISVKCLFGPERKEPFESLSIDPDVLENIQLLEIAQKSDWRLSFRQILEFWCPSNLHKFDKLAELRTSRGDKSLEISDIEELKKQCGLDVEDWNEAEWTMPKRLLTPKPLEACEPSVSSSDHDV</sequence>
<evidence type="ECO:0000313" key="2">
    <source>
        <dbReference type="Proteomes" id="UP001148629"/>
    </source>
</evidence>